<dbReference type="PANTHER" id="PTHR35848:SF6">
    <property type="entry name" value="CUPIN TYPE-2 DOMAIN-CONTAINING PROTEIN"/>
    <property type="match status" value="1"/>
</dbReference>
<evidence type="ECO:0000259" key="2">
    <source>
        <dbReference type="Pfam" id="PF07883"/>
    </source>
</evidence>
<dbReference type="InterPro" id="IPR013096">
    <property type="entry name" value="Cupin_2"/>
</dbReference>
<dbReference type="PANTHER" id="PTHR35848">
    <property type="entry name" value="OXALATE-BINDING PROTEIN"/>
    <property type="match status" value="1"/>
</dbReference>
<dbReference type="Proteomes" id="UP000598467">
    <property type="component" value="Unassembled WGS sequence"/>
</dbReference>
<dbReference type="RefSeq" id="WP_190293504.1">
    <property type="nucleotide sequence ID" value="NZ_JABFCZ010000026.1"/>
</dbReference>
<dbReference type="AlphaFoldDB" id="A0A926P0E8"/>
<protein>
    <submittedName>
        <fullName evidence="3">Cupin domain-containing protein</fullName>
    </submittedName>
</protein>
<name>A0A926P0E8_9HYPH</name>
<evidence type="ECO:0000313" key="3">
    <source>
        <dbReference type="EMBL" id="MBD1548819.1"/>
    </source>
</evidence>
<keyword evidence="1" id="KW-0479">Metal-binding</keyword>
<reference evidence="3" key="1">
    <citation type="submission" date="2020-05" db="EMBL/GenBank/DDBJ databases">
        <title>Identification of trans-AT polyketide cluster in two marine bacteria, producers of a novel glutaramide-containing polyketide sesbanimide D and analogs.</title>
        <authorList>
            <person name="Kacar D."/>
            <person name="Rodriguez P."/>
            <person name="Canedo L."/>
            <person name="Gonzalez E."/>
            <person name="Galan B."/>
            <person name="De La Calle F."/>
            <person name="Garcia J.L."/>
        </authorList>
    </citation>
    <scope>NUCLEOTIDE SEQUENCE</scope>
    <source>
        <strain evidence="3">PHM038</strain>
    </source>
</reference>
<gene>
    <name evidence="3" type="ORF">HK439_21355</name>
</gene>
<dbReference type="Gene3D" id="2.60.120.10">
    <property type="entry name" value="Jelly Rolls"/>
    <property type="match status" value="1"/>
</dbReference>
<sequence>MADKGKACIRNIAEEPWQQFPGHFGSALSKALVHPDTTGSQQLDYRISTYQPMAYVERHVHKVQEQVYHILDGEGLMEIDDETKVVRKHDVIFIPPGCWHSIQNSGLGDLTFIVVTTPLKDE</sequence>
<comment type="caution">
    <text evidence="3">The sequence shown here is derived from an EMBL/GenBank/DDBJ whole genome shotgun (WGS) entry which is preliminary data.</text>
</comment>
<evidence type="ECO:0000256" key="1">
    <source>
        <dbReference type="ARBA" id="ARBA00022723"/>
    </source>
</evidence>
<dbReference type="Pfam" id="PF07883">
    <property type="entry name" value="Cupin_2"/>
    <property type="match status" value="1"/>
</dbReference>
<dbReference type="EMBL" id="JABFCZ010000026">
    <property type="protein sequence ID" value="MBD1548819.1"/>
    <property type="molecule type" value="Genomic_DNA"/>
</dbReference>
<dbReference type="InterPro" id="IPR011051">
    <property type="entry name" value="RmlC_Cupin_sf"/>
</dbReference>
<feature type="domain" description="Cupin type-2" evidence="2">
    <location>
        <begin position="48"/>
        <end position="115"/>
    </location>
</feature>
<dbReference type="SUPFAM" id="SSF51182">
    <property type="entry name" value="RmlC-like cupins"/>
    <property type="match status" value="1"/>
</dbReference>
<organism evidence="3 4">
    <name type="scientific">Roseibium aggregatum</name>
    <dbReference type="NCBI Taxonomy" id="187304"/>
    <lineage>
        <taxon>Bacteria</taxon>
        <taxon>Pseudomonadati</taxon>
        <taxon>Pseudomonadota</taxon>
        <taxon>Alphaproteobacteria</taxon>
        <taxon>Hyphomicrobiales</taxon>
        <taxon>Stappiaceae</taxon>
        <taxon>Roseibium</taxon>
    </lineage>
</organism>
<dbReference type="InterPro" id="IPR014710">
    <property type="entry name" value="RmlC-like_jellyroll"/>
</dbReference>
<dbReference type="InterPro" id="IPR051610">
    <property type="entry name" value="GPI/OXD"/>
</dbReference>
<accession>A0A926P0E8</accession>
<proteinExistence type="predicted"/>
<evidence type="ECO:0000313" key="4">
    <source>
        <dbReference type="Proteomes" id="UP000598467"/>
    </source>
</evidence>
<dbReference type="GO" id="GO:0046872">
    <property type="term" value="F:metal ion binding"/>
    <property type="evidence" value="ECO:0007669"/>
    <property type="project" value="UniProtKB-KW"/>
</dbReference>